<dbReference type="Proteomes" id="UP000034044">
    <property type="component" value="Unassembled WGS sequence"/>
</dbReference>
<evidence type="ECO:0000256" key="11">
    <source>
        <dbReference type="ARBA" id="ARBA00023049"/>
    </source>
</evidence>
<sequence>MDQILILVFQLIVLLFSVIIHEVSHGAVAYKLGDSTAKDAGRLTLNPIKHLDFFGSFLLPLALFLIKSPVLFGWAKPVPFNPLYLRNPRRDSGLIGLAGPASNFSLAIVFGLLAKLLMIFGLASASLFIFIDIIILINIALGIFNLLPIPPLDGSKVLFMVLPRSTENFQIMLERYGFFILLFFIFFGFQFLIPLIGFIYRFLGSGMLM</sequence>
<evidence type="ECO:0000313" key="15">
    <source>
        <dbReference type="EMBL" id="KKQ22345.1"/>
    </source>
</evidence>
<comment type="cofactor">
    <cofactor evidence="1">
        <name>Zn(2+)</name>
        <dbReference type="ChEBI" id="CHEBI:29105"/>
    </cofactor>
</comment>
<evidence type="ECO:0000256" key="6">
    <source>
        <dbReference type="ARBA" id="ARBA00022692"/>
    </source>
</evidence>
<dbReference type="AlphaFoldDB" id="A0A0G0G8F3"/>
<dbReference type="InterPro" id="IPR052348">
    <property type="entry name" value="Metallopeptidase_M50B"/>
</dbReference>
<dbReference type="GO" id="GO:0005886">
    <property type="term" value="C:plasma membrane"/>
    <property type="evidence" value="ECO:0007669"/>
    <property type="project" value="UniProtKB-SubCell"/>
</dbReference>
<dbReference type="GO" id="GO:0006508">
    <property type="term" value="P:proteolysis"/>
    <property type="evidence" value="ECO:0007669"/>
    <property type="project" value="UniProtKB-KW"/>
</dbReference>
<comment type="similarity">
    <text evidence="3">Belongs to the peptidase M50B family.</text>
</comment>
<feature type="transmembrane region" description="Helical" evidence="13">
    <location>
        <begin position="94"/>
        <end position="113"/>
    </location>
</feature>
<evidence type="ECO:0000256" key="13">
    <source>
        <dbReference type="SAM" id="Phobius"/>
    </source>
</evidence>
<keyword evidence="6 13" id="KW-0812">Transmembrane</keyword>
<protein>
    <submittedName>
        <fullName evidence="15">Peptidase M50</fullName>
    </submittedName>
</protein>
<dbReference type="InterPro" id="IPR044537">
    <property type="entry name" value="Rip2-like"/>
</dbReference>
<feature type="domain" description="Peptidase M50" evidence="14">
    <location>
        <begin position="123"/>
        <end position="183"/>
    </location>
</feature>
<keyword evidence="7" id="KW-0479">Metal-binding</keyword>
<evidence type="ECO:0000259" key="14">
    <source>
        <dbReference type="Pfam" id="PF02163"/>
    </source>
</evidence>
<proteinExistence type="inferred from homology"/>
<dbReference type="GO" id="GO:0046872">
    <property type="term" value="F:metal ion binding"/>
    <property type="evidence" value="ECO:0007669"/>
    <property type="project" value="UniProtKB-KW"/>
</dbReference>
<comment type="caution">
    <text evidence="15">The sequence shown here is derived from an EMBL/GenBank/DDBJ whole genome shotgun (WGS) entry which is preliminary data.</text>
</comment>
<dbReference type="CDD" id="cd06158">
    <property type="entry name" value="S2P-M50_like_1"/>
    <property type="match status" value="1"/>
</dbReference>
<comment type="subcellular location">
    <subcellularLocation>
        <location evidence="2">Cell membrane</location>
        <topology evidence="2">Multi-pass membrane protein</topology>
    </subcellularLocation>
</comment>
<evidence type="ECO:0000256" key="12">
    <source>
        <dbReference type="ARBA" id="ARBA00023136"/>
    </source>
</evidence>
<dbReference type="PANTHER" id="PTHR35864:SF1">
    <property type="entry name" value="ZINC METALLOPROTEASE YWHC-RELATED"/>
    <property type="match status" value="1"/>
</dbReference>
<dbReference type="GO" id="GO:0008237">
    <property type="term" value="F:metallopeptidase activity"/>
    <property type="evidence" value="ECO:0007669"/>
    <property type="project" value="UniProtKB-KW"/>
</dbReference>
<keyword evidence="12 13" id="KW-0472">Membrane</keyword>
<organism evidence="15 16">
    <name type="scientific">Candidatus Wolfebacteria bacterium GW2011_GWC1_37_10</name>
    <dbReference type="NCBI Taxonomy" id="1619010"/>
    <lineage>
        <taxon>Bacteria</taxon>
        <taxon>Candidatus Wolfeibacteriota</taxon>
    </lineage>
</organism>
<evidence type="ECO:0000256" key="2">
    <source>
        <dbReference type="ARBA" id="ARBA00004651"/>
    </source>
</evidence>
<evidence type="ECO:0000256" key="4">
    <source>
        <dbReference type="ARBA" id="ARBA00022475"/>
    </source>
</evidence>
<dbReference type="Pfam" id="PF02163">
    <property type="entry name" value="Peptidase_M50"/>
    <property type="match status" value="1"/>
</dbReference>
<evidence type="ECO:0000256" key="7">
    <source>
        <dbReference type="ARBA" id="ARBA00022723"/>
    </source>
</evidence>
<keyword evidence="4" id="KW-1003">Cell membrane</keyword>
<dbReference type="InterPro" id="IPR008915">
    <property type="entry name" value="Peptidase_M50"/>
</dbReference>
<dbReference type="PANTHER" id="PTHR35864">
    <property type="entry name" value="ZINC METALLOPROTEASE MJ0611-RELATED"/>
    <property type="match status" value="1"/>
</dbReference>
<evidence type="ECO:0000313" key="16">
    <source>
        <dbReference type="Proteomes" id="UP000034044"/>
    </source>
</evidence>
<keyword evidence="8" id="KW-0378">Hydrolase</keyword>
<keyword evidence="10 13" id="KW-1133">Transmembrane helix</keyword>
<accession>A0A0G0G8F3</accession>
<evidence type="ECO:0000256" key="5">
    <source>
        <dbReference type="ARBA" id="ARBA00022670"/>
    </source>
</evidence>
<feature type="transmembrane region" description="Helical" evidence="13">
    <location>
        <begin position="178"/>
        <end position="203"/>
    </location>
</feature>
<reference evidence="15 16" key="1">
    <citation type="journal article" date="2015" name="Nature">
        <title>rRNA introns, odd ribosomes, and small enigmatic genomes across a large radiation of phyla.</title>
        <authorList>
            <person name="Brown C.T."/>
            <person name="Hug L.A."/>
            <person name="Thomas B.C."/>
            <person name="Sharon I."/>
            <person name="Castelle C.J."/>
            <person name="Singh A."/>
            <person name="Wilkins M.J."/>
            <person name="Williams K.H."/>
            <person name="Banfield J.F."/>
        </authorList>
    </citation>
    <scope>NUCLEOTIDE SEQUENCE [LARGE SCALE GENOMIC DNA]</scope>
</reference>
<dbReference type="EMBL" id="LBSR01000008">
    <property type="protein sequence ID" value="KKQ22345.1"/>
    <property type="molecule type" value="Genomic_DNA"/>
</dbReference>
<keyword evidence="9" id="KW-0862">Zinc</keyword>
<gene>
    <name evidence="15" type="ORF">US36_C0008G0017</name>
</gene>
<keyword evidence="11" id="KW-0482">Metalloprotease</keyword>
<evidence type="ECO:0000256" key="8">
    <source>
        <dbReference type="ARBA" id="ARBA00022801"/>
    </source>
</evidence>
<evidence type="ECO:0000256" key="3">
    <source>
        <dbReference type="ARBA" id="ARBA00007931"/>
    </source>
</evidence>
<feature type="transmembrane region" description="Helical" evidence="13">
    <location>
        <begin position="119"/>
        <end position="147"/>
    </location>
</feature>
<evidence type="ECO:0000256" key="1">
    <source>
        <dbReference type="ARBA" id="ARBA00001947"/>
    </source>
</evidence>
<evidence type="ECO:0000256" key="9">
    <source>
        <dbReference type="ARBA" id="ARBA00022833"/>
    </source>
</evidence>
<keyword evidence="5" id="KW-0645">Protease</keyword>
<name>A0A0G0G8F3_9BACT</name>
<evidence type="ECO:0000256" key="10">
    <source>
        <dbReference type="ARBA" id="ARBA00022989"/>
    </source>
</evidence>
<feature type="transmembrane region" description="Helical" evidence="13">
    <location>
        <begin position="53"/>
        <end position="74"/>
    </location>
</feature>